<feature type="region of interest" description="Disordered" evidence="1">
    <location>
        <begin position="269"/>
        <end position="635"/>
    </location>
</feature>
<dbReference type="EMBL" id="KQ001713">
    <property type="protein sequence ID" value="KJP85745.1"/>
    <property type="molecule type" value="Genomic_DNA"/>
</dbReference>
<evidence type="ECO:0000313" key="5">
    <source>
        <dbReference type="Proteomes" id="UP000054561"/>
    </source>
</evidence>
<protein>
    <recommendedName>
        <fullName evidence="3">Schizont-infected cell agglutination C-terminal domain-containing protein</fullName>
    </recommendedName>
</protein>
<feature type="compositionally biased region" description="Low complexity" evidence="1">
    <location>
        <begin position="447"/>
        <end position="474"/>
    </location>
</feature>
<dbReference type="InterPro" id="IPR024288">
    <property type="entry name" value="SICA_C"/>
</dbReference>
<dbReference type="Proteomes" id="UP000054561">
    <property type="component" value="Unassembled WGS sequence"/>
</dbReference>
<name>A0A0D9QFD5_PLAFR</name>
<feature type="compositionally biased region" description="Low complexity" evidence="1">
    <location>
        <begin position="332"/>
        <end position="359"/>
    </location>
</feature>
<feature type="transmembrane region" description="Helical" evidence="2">
    <location>
        <begin position="648"/>
        <end position="671"/>
    </location>
</feature>
<proteinExistence type="predicted"/>
<dbReference type="AlphaFoldDB" id="A0A0D9QFD5"/>
<keyword evidence="2" id="KW-0472">Membrane</keyword>
<gene>
    <name evidence="4" type="ORF">AK88_04615</name>
</gene>
<feature type="compositionally biased region" description="Polar residues" evidence="1">
    <location>
        <begin position="489"/>
        <end position="508"/>
    </location>
</feature>
<feature type="domain" description="Schizont-infected cell agglutination C-terminal" evidence="3">
    <location>
        <begin position="668"/>
        <end position="773"/>
    </location>
</feature>
<organism evidence="4 5">
    <name type="scientific">Plasmodium fragile</name>
    <dbReference type="NCBI Taxonomy" id="5857"/>
    <lineage>
        <taxon>Eukaryota</taxon>
        <taxon>Sar</taxon>
        <taxon>Alveolata</taxon>
        <taxon>Apicomplexa</taxon>
        <taxon>Aconoidasida</taxon>
        <taxon>Haemosporida</taxon>
        <taxon>Plasmodiidae</taxon>
        <taxon>Plasmodium</taxon>
        <taxon>Plasmodium (Plasmodium)</taxon>
    </lineage>
</organism>
<evidence type="ECO:0000256" key="1">
    <source>
        <dbReference type="SAM" id="MobiDB-lite"/>
    </source>
</evidence>
<feature type="compositionally biased region" description="Polar residues" evidence="1">
    <location>
        <begin position="578"/>
        <end position="593"/>
    </location>
</feature>
<evidence type="ECO:0000256" key="2">
    <source>
        <dbReference type="SAM" id="Phobius"/>
    </source>
</evidence>
<reference evidence="4 5" key="1">
    <citation type="submission" date="2014-03" db="EMBL/GenBank/DDBJ databases">
        <title>The Genome Sequence of Plasmodium fragile nilgiri.</title>
        <authorList>
            <consortium name="The Broad Institute Genomics Platform"/>
            <consortium name="The Broad Institute Genome Sequencing Center for Infectious Disease"/>
            <person name="Neafsey D."/>
            <person name="Duraisingh M."/>
            <person name="Young S.K."/>
            <person name="Zeng Q."/>
            <person name="Gargeya S."/>
            <person name="Abouelleil A."/>
            <person name="Alvarado L."/>
            <person name="Chapman S.B."/>
            <person name="Gainer-Dewar J."/>
            <person name="Goldberg J."/>
            <person name="Griggs A."/>
            <person name="Gujja S."/>
            <person name="Hansen M."/>
            <person name="Howarth C."/>
            <person name="Imamovic A."/>
            <person name="Larimer J."/>
            <person name="Pearson M."/>
            <person name="Poon T.W."/>
            <person name="Priest M."/>
            <person name="Roberts A."/>
            <person name="Saif S."/>
            <person name="Shea T."/>
            <person name="Sykes S."/>
            <person name="Wortman J."/>
            <person name="Nusbaum C."/>
            <person name="Birren B."/>
        </authorList>
    </citation>
    <scope>NUCLEOTIDE SEQUENCE [LARGE SCALE GENOMIC DNA]</scope>
    <source>
        <strain evidence="5">nilgiri</strain>
    </source>
</reference>
<dbReference type="RefSeq" id="XP_012337648.1">
    <property type="nucleotide sequence ID" value="XM_012482225.1"/>
</dbReference>
<feature type="compositionally biased region" description="Polar residues" evidence="1">
    <location>
        <begin position="608"/>
        <end position="617"/>
    </location>
</feature>
<accession>A0A0D9QFD5</accession>
<feature type="compositionally biased region" description="Pro residues" evidence="1">
    <location>
        <begin position="367"/>
        <end position="378"/>
    </location>
</feature>
<dbReference type="OrthoDB" id="375150at2759"/>
<keyword evidence="2" id="KW-0812">Transmembrane</keyword>
<feature type="region of interest" description="Disordered" evidence="1">
    <location>
        <begin position="790"/>
        <end position="816"/>
    </location>
</feature>
<feature type="compositionally biased region" description="Polar residues" evidence="1">
    <location>
        <begin position="518"/>
        <end position="535"/>
    </location>
</feature>
<dbReference type="Pfam" id="PF12879">
    <property type="entry name" value="SICA_C"/>
    <property type="match status" value="1"/>
</dbReference>
<dbReference type="GeneID" id="24269929"/>
<feature type="compositionally biased region" description="Low complexity" evidence="1">
    <location>
        <begin position="379"/>
        <end position="400"/>
    </location>
</feature>
<keyword evidence="5" id="KW-1185">Reference proteome</keyword>
<evidence type="ECO:0000313" key="4">
    <source>
        <dbReference type="EMBL" id="KJP85745.1"/>
    </source>
</evidence>
<dbReference type="VEuPathDB" id="PlasmoDB:AK88_04615"/>
<feature type="compositionally biased region" description="Basic and acidic residues" evidence="1">
    <location>
        <begin position="475"/>
        <end position="488"/>
    </location>
</feature>
<evidence type="ECO:0000259" key="3">
    <source>
        <dbReference type="Pfam" id="PF12879"/>
    </source>
</evidence>
<feature type="compositionally biased region" description="Basic and acidic residues" evidence="1">
    <location>
        <begin position="283"/>
        <end position="292"/>
    </location>
</feature>
<feature type="compositionally biased region" description="Basic and acidic residues" evidence="1">
    <location>
        <begin position="298"/>
        <end position="321"/>
    </location>
</feature>
<sequence length="1030" mass="111838">MSSHAGTDKYVEEFIAHVLAIWATKERRFTPKEFNEGLWNIMKGLLQEFVQHMEKMQELGLIESLGANCDNTGWDYMDDSTDLFVTFTENARLTCQIMSAALGFMGTVRQGRDVAVTRTDNEKDIREILGCVVMHAFASILRYTTCGDTWKGINYAWRTMKQVEGDGFAGSEGAIASARCEKSGWKGLKIGSANIQDAVDTWLSHNTELWTKLRTIHGHENCRRHKSRTDALAKTTGNVDPGARVIGSGGIGKEIVTVVKDVFDKMKDDVIQKSKSPPQLPGAEKEKTKQTDASDPAKTNDNKSHKEEKTTESKGDQKDKAAAQPAAPAPASPGGESVGRADTPPADAAPATWTTSSTGTGQGPGQGPGPGPQPPRPPTGNTCTESSTSTNTNGSGVSISLGCTPDSAWGVPSSIPLTPPDPEPGPTQSVPEAPPAQIDPSTKSEPGKPSSETTTSSTGTHTPGAAATPSTPTGGKDDALLPKGEPESTRTYQADVSCSTNESDTFSSFAGGLHHSCNKNTDGSNDHSNTSSCSGGVSKDTAGKPDGSSTPDGNNVPNSVPQNPQRDSPSPLEPVVVQTGSTIHTSQSPTGSPNRPPGQADQVDKRNSSNGISNTAGGTAGSEKGTSNELPPTHLFPKAVDPKDLVPYVPAIIPAVVGIAIIAFFLWKYFAYLAKRRRTYRTVRDVPSPPLDEEILEHLQRADLPPPDYGYTMIRDRQPSSIPGRGRPPRVHKRTIMELHLEVLHECDAAAWENVKDDYLHILVHEFMGGNNMCTSSSDVCTPDDGLATHDSTTRDVTTAHSTNRDLPIDSDGTDPCPPHDPDPWSCMETIQLATDPCRPHDPDPWSCMETMELATDRAPPHAEDRWNCMESIQLHAQQSRAHSDHGDETSACTHWINWIDRNKYFLRACATQPWFLQLKADWKQYLREHIVSDAASGDHKTAATMERTKLDAWQAWVAKQHDLMNTYSAEAWFQHLLHNVQQETAPEKRAVPIAEKALELDKVMAAEDILRVRVAPCTQLHQQPYCNHR</sequence>
<feature type="compositionally biased region" description="Low complexity" evidence="1">
    <location>
        <begin position="554"/>
        <end position="565"/>
    </location>
</feature>
<keyword evidence="2" id="KW-1133">Transmembrane helix</keyword>